<dbReference type="InterPro" id="IPR011044">
    <property type="entry name" value="Quino_amine_DH_bsu"/>
</dbReference>
<organism evidence="5 6">
    <name type="scientific">Actinomadura livida</name>
    <dbReference type="NCBI Taxonomy" id="79909"/>
    <lineage>
        <taxon>Bacteria</taxon>
        <taxon>Bacillati</taxon>
        <taxon>Actinomycetota</taxon>
        <taxon>Actinomycetes</taxon>
        <taxon>Streptosporangiales</taxon>
        <taxon>Thermomonosporaceae</taxon>
        <taxon>Actinomadura</taxon>
    </lineage>
</organism>
<gene>
    <name evidence="5" type="ORF">F4557_000219</name>
    <name evidence="4" type="ORF">GCM10009546_01990</name>
</gene>
<protein>
    <recommendedName>
        <fullName evidence="8">PASTA domain-containing protein</fullName>
    </recommendedName>
</protein>
<dbReference type="Proteomes" id="UP001501427">
    <property type="component" value="Unassembled WGS sequence"/>
</dbReference>
<feature type="domain" description="PASTA" evidence="3">
    <location>
        <begin position="513"/>
        <end position="579"/>
    </location>
</feature>
<comment type="caution">
    <text evidence="5">The sequence shown here is derived from an EMBL/GenBank/DDBJ whole genome shotgun (WGS) entry which is preliminary data.</text>
</comment>
<feature type="compositionally biased region" description="Low complexity" evidence="1">
    <location>
        <begin position="406"/>
        <end position="423"/>
    </location>
</feature>
<feature type="domain" description="PASTA" evidence="3">
    <location>
        <begin position="447"/>
        <end position="512"/>
    </location>
</feature>
<feature type="compositionally biased region" description="Polar residues" evidence="1">
    <location>
        <begin position="110"/>
        <end position="119"/>
    </location>
</feature>
<dbReference type="PROSITE" id="PS50206">
    <property type="entry name" value="RHODANESE_3"/>
    <property type="match status" value="1"/>
</dbReference>
<feature type="compositionally biased region" description="Gly residues" evidence="1">
    <location>
        <begin position="424"/>
        <end position="434"/>
    </location>
</feature>
<reference evidence="7" key="2">
    <citation type="journal article" date="2019" name="Int. J. Syst. Evol. Microbiol.">
        <title>The Global Catalogue of Microorganisms (GCM) 10K type strain sequencing project: providing services to taxonomists for standard genome sequencing and annotation.</title>
        <authorList>
            <consortium name="The Broad Institute Genomics Platform"/>
            <consortium name="The Broad Institute Genome Sequencing Center for Infectious Disease"/>
            <person name="Wu L."/>
            <person name="Ma J."/>
        </authorList>
    </citation>
    <scope>NUCLEOTIDE SEQUENCE [LARGE SCALE GENOMIC DNA]</scope>
    <source>
        <strain evidence="7">JCM 10667</strain>
    </source>
</reference>
<keyword evidence="7" id="KW-1185">Reference proteome</keyword>
<reference evidence="5 6" key="3">
    <citation type="submission" date="2020-08" db="EMBL/GenBank/DDBJ databases">
        <title>Sequencing the genomes of 1000 actinobacteria strains.</title>
        <authorList>
            <person name="Klenk H.-P."/>
        </authorList>
    </citation>
    <scope>NUCLEOTIDE SEQUENCE [LARGE SCALE GENOMIC DNA]</scope>
    <source>
        <strain evidence="5 6">DSM 44772</strain>
    </source>
</reference>
<dbReference type="Pfam" id="PF03793">
    <property type="entry name" value="PASTA"/>
    <property type="match status" value="3"/>
</dbReference>
<dbReference type="InterPro" id="IPR005543">
    <property type="entry name" value="PASTA_dom"/>
</dbReference>
<feature type="region of interest" description="Disordered" evidence="1">
    <location>
        <begin position="110"/>
        <end position="131"/>
    </location>
</feature>
<dbReference type="Gene3D" id="3.30.10.20">
    <property type="match status" value="3"/>
</dbReference>
<evidence type="ECO:0000313" key="4">
    <source>
        <dbReference type="EMBL" id="GAA0543544.1"/>
    </source>
</evidence>
<dbReference type="InterPro" id="IPR001763">
    <property type="entry name" value="Rhodanese-like_dom"/>
</dbReference>
<feature type="domain" description="Rhodanese" evidence="2">
    <location>
        <begin position="508"/>
        <end position="558"/>
    </location>
</feature>
<evidence type="ECO:0000313" key="5">
    <source>
        <dbReference type="EMBL" id="MBB4771801.1"/>
    </source>
</evidence>
<dbReference type="Proteomes" id="UP000549343">
    <property type="component" value="Unassembled WGS sequence"/>
</dbReference>
<dbReference type="EMBL" id="JACHMV010000001">
    <property type="protein sequence ID" value="MBB4771801.1"/>
    <property type="molecule type" value="Genomic_DNA"/>
</dbReference>
<accession>A0A7W7MUQ8</accession>
<dbReference type="RefSeq" id="WP_184878589.1">
    <property type="nucleotide sequence ID" value="NZ_BAAAHD010000001.1"/>
</dbReference>
<sequence>MSGKVREKLMSGSTREKLLRATLVFVLLAGVVAVTFGGGYRASQAAFDDASAYMQKDHSIVRINAPAQRVDAQAQTARRLATGKQQLEVVQLSPGVLYVVNKSTGAVDRLSTTDLQPQPVSKEGSAAPGGRNTVVAAGGGSAYVLDPHGNVTLLEGPSGTRQMPVALPPRGPASQLVVDGHGTAWAFSRATGRLFVVVGGRVTGQYQVTDPGEQITLTLADDRPIIYRPQRGEATMIGRNGPQRTIRLPRQDPDAVSAAAPGADSPVLVVAARTATGGLLIKVDFGTGAIRTGRVSGPGAMFGRPVVSRGRVYLPERKEQVVLVHDLRSLRRSQPPERVRVSGPTPGFEIFARDGRVWVNDPYSDDVLVFDRNGTPKKFPAGKPAPVNGNGNGHVRSPGGPPSRPRTPVTSPSAGTGRPVIGRPGIGGRGGPRPGGQDDGRGRPASRPQRPVGVPAVVGRTQSEAEALIKQAELRPRAISKPGACTPGTVTHTDPAATTNVERDSIVVITVCGPSLVPNVVGMPIEQARQTLQKAGFTTRELVGGTAATLADIGKVITQTPLGEQQASTREPVTVTYIDPVRGSQVQVPNLSRMTPEQACATLTQYKLVCNGVADAATREVGVVHSQQPQPGAVVAGNTPVEYVYETVAPTVLNRWKLRGRDARYLSVTPRAPSDGGDWSDQTTLGMVYNPGEPDVPGLININQWYCNNNCGQPNLDKAYYYSRDLTKPGPGRWSVQATAFSCFGNPVPGTAPLYAMRNERQSWGFAAAGSNEHDYYLNNGYSNVSLLCYIWLSN</sequence>
<name>A0A7W7MUQ8_9ACTN</name>
<evidence type="ECO:0000259" key="3">
    <source>
        <dbReference type="PROSITE" id="PS51178"/>
    </source>
</evidence>
<dbReference type="EMBL" id="BAAAHD010000001">
    <property type="protein sequence ID" value="GAA0543544.1"/>
    <property type="molecule type" value="Genomic_DNA"/>
</dbReference>
<dbReference type="SMART" id="SM00740">
    <property type="entry name" value="PASTA"/>
    <property type="match status" value="3"/>
</dbReference>
<feature type="region of interest" description="Disordered" evidence="1">
    <location>
        <begin position="374"/>
        <end position="453"/>
    </location>
</feature>
<evidence type="ECO:0000313" key="7">
    <source>
        <dbReference type="Proteomes" id="UP001501427"/>
    </source>
</evidence>
<evidence type="ECO:0008006" key="8">
    <source>
        <dbReference type="Google" id="ProtNLM"/>
    </source>
</evidence>
<evidence type="ECO:0000259" key="2">
    <source>
        <dbReference type="PROSITE" id="PS50206"/>
    </source>
</evidence>
<dbReference type="PROSITE" id="PS51178">
    <property type="entry name" value="PASTA"/>
    <property type="match status" value="3"/>
</dbReference>
<reference evidence="4" key="1">
    <citation type="journal article" date="2014" name="Int. J. Syst. Evol. Microbiol.">
        <title>Complete genome of a new Firmicutes species belonging to the dominant human colonic microbiota ('Ruminococcus bicirculans') reveals two chromosomes and a selective capacity to utilize plant glucans.</title>
        <authorList>
            <consortium name="NISC Comparative Sequencing Program"/>
            <person name="Wegmann U."/>
            <person name="Louis P."/>
            <person name="Goesmann A."/>
            <person name="Henrissat B."/>
            <person name="Duncan S.H."/>
            <person name="Flint H.J."/>
        </authorList>
    </citation>
    <scope>NUCLEOTIDE SEQUENCE</scope>
    <source>
        <strain evidence="4">JCM 10667</strain>
    </source>
</reference>
<evidence type="ECO:0000256" key="1">
    <source>
        <dbReference type="SAM" id="MobiDB-lite"/>
    </source>
</evidence>
<evidence type="ECO:0000313" key="6">
    <source>
        <dbReference type="Proteomes" id="UP000549343"/>
    </source>
</evidence>
<reference evidence="4" key="4">
    <citation type="submission" date="2023-12" db="EMBL/GenBank/DDBJ databases">
        <authorList>
            <person name="Sun Q."/>
            <person name="Inoue M."/>
        </authorList>
    </citation>
    <scope>NUCLEOTIDE SEQUENCE</scope>
    <source>
        <strain evidence="4">JCM 10667</strain>
    </source>
</reference>
<feature type="domain" description="PASTA" evidence="3">
    <location>
        <begin position="582"/>
        <end position="647"/>
    </location>
</feature>
<dbReference type="AlphaFoldDB" id="A0A7W7MUQ8"/>
<proteinExistence type="predicted"/>
<dbReference type="CDD" id="cd06577">
    <property type="entry name" value="PASTA_pknB"/>
    <property type="match status" value="3"/>
</dbReference>
<dbReference type="SUPFAM" id="SSF50969">
    <property type="entry name" value="YVTN repeat-like/Quinoprotein amine dehydrogenase"/>
    <property type="match status" value="1"/>
</dbReference>